<feature type="transmembrane region" description="Helical" evidence="1">
    <location>
        <begin position="91"/>
        <end position="108"/>
    </location>
</feature>
<reference evidence="3" key="1">
    <citation type="submission" date="2023-07" db="EMBL/GenBank/DDBJ databases">
        <title>Christiangramia sp. SM2212., a novel bacterium of the family Flavobacteriaceae isolated from the sea sediment.</title>
        <authorList>
            <person name="Wang J."/>
            <person name="Zhang X."/>
        </authorList>
    </citation>
    <scope>NUCLEOTIDE SEQUENCE [LARGE SCALE GENOMIC DNA]</scope>
    <source>
        <strain evidence="3">SM2212</strain>
    </source>
</reference>
<dbReference type="RefSeq" id="WP_309560817.1">
    <property type="nucleotide sequence ID" value="NZ_JAVJIU010000002.1"/>
</dbReference>
<keyword evidence="1" id="KW-1133">Transmembrane helix</keyword>
<evidence type="ECO:0000313" key="3">
    <source>
        <dbReference type="Proteomes" id="UP001257234"/>
    </source>
</evidence>
<dbReference type="EMBL" id="JAVJIU010000002">
    <property type="protein sequence ID" value="MDR5589930.1"/>
    <property type="molecule type" value="Genomic_DNA"/>
</dbReference>
<feature type="transmembrane region" description="Helical" evidence="1">
    <location>
        <begin position="114"/>
        <end position="132"/>
    </location>
</feature>
<evidence type="ECO:0000256" key="1">
    <source>
        <dbReference type="SAM" id="Phobius"/>
    </source>
</evidence>
<keyword evidence="1" id="KW-0812">Transmembrane</keyword>
<keyword evidence="1" id="KW-0472">Membrane</keyword>
<evidence type="ECO:0008006" key="4">
    <source>
        <dbReference type="Google" id="ProtNLM"/>
    </source>
</evidence>
<dbReference type="Proteomes" id="UP001257234">
    <property type="component" value="Unassembled WGS sequence"/>
</dbReference>
<accession>A0ABU1ENG2</accession>
<comment type="caution">
    <text evidence="2">The sequence shown here is derived from an EMBL/GenBank/DDBJ whole genome shotgun (WGS) entry which is preliminary data.</text>
</comment>
<sequence>MKNLLDFITLNEEIIFPDSKENLIKKIQKNEKKFLIKWSTLSSFKFYSRFSIGTLYMQGFPKIMEGIRGFGKIEEIDNKSTRLILSTKIRFELYFVLILFTIVIFAQIMNDTKIPLWSILIFPLILLWFWLVQRIQEKLLFKKLKKNINC</sequence>
<name>A0ABU1ENG2_9FLAO</name>
<keyword evidence="3" id="KW-1185">Reference proteome</keyword>
<evidence type="ECO:0000313" key="2">
    <source>
        <dbReference type="EMBL" id="MDR5589930.1"/>
    </source>
</evidence>
<organism evidence="2 3">
    <name type="scientific">Christiangramia sediminicola</name>
    <dbReference type="NCBI Taxonomy" id="3073267"/>
    <lineage>
        <taxon>Bacteria</taxon>
        <taxon>Pseudomonadati</taxon>
        <taxon>Bacteroidota</taxon>
        <taxon>Flavobacteriia</taxon>
        <taxon>Flavobacteriales</taxon>
        <taxon>Flavobacteriaceae</taxon>
        <taxon>Christiangramia</taxon>
    </lineage>
</organism>
<gene>
    <name evidence="2" type="ORF">RE431_04735</name>
</gene>
<protein>
    <recommendedName>
        <fullName evidence="4">Glycosyl-4,4'-diaponeurosporenoate acyltransferase</fullName>
    </recommendedName>
</protein>
<proteinExistence type="predicted"/>